<keyword evidence="1" id="KW-0808">Transferase</keyword>
<evidence type="ECO:0000256" key="4">
    <source>
        <dbReference type="ARBA" id="ARBA00022801"/>
    </source>
</evidence>
<dbReference type="HAMAP" id="MF_01876">
    <property type="entry name" value="PsiMP_glycosidase"/>
    <property type="match status" value="1"/>
</dbReference>
<dbReference type="GO" id="GO:0005737">
    <property type="term" value="C:cytoplasm"/>
    <property type="evidence" value="ECO:0007669"/>
    <property type="project" value="TreeGrafter"/>
</dbReference>
<dbReference type="InterPro" id="IPR011611">
    <property type="entry name" value="PfkB_dom"/>
</dbReference>
<keyword evidence="2" id="KW-0479">Metal-binding</keyword>
<name>A0A9W8B0A4_9FUNG</name>
<evidence type="ECO:0000256" key="6">
    <source>
        <dbReference type="ARBA" id="ARBA00023239"/>
    </source>
</evidence>
<organism evidence="9 10">
    <name type="scientific">Dispira parvispora</name>
    <dbReference type="NCBI Taxonomy" id="1520584"/>
    <lineage>
        <taxon>Eukaryota</taxon>
        <taxon>Fungi</taxon>
        <taxon>Fungi incertae sedis</taxon>
        <taxon>Zoopagomycota</taxon>
        <taxon>Kickxellomycotina</taxon>
        <taxon>Dimargaritomycetes</taxon>
        <taxon>Dimargaritales</taxon>
        <taxon>Dimargaritaceae</taxon>
        <taxon>Dispira</taxon>
    </lineage>
</organism>
<dbReference type="InterPro" id="IPR029056">
    <property type="entry name" value="Ribokinase-like"/>
</dbReference>
<dbReference type="AlphaFoldDB" id="A0A9W8B0A4"/>
<feature type="domain" description="Carbohydrate kinase PfkB" evidence="8">
    <location>
        <begin position="407"/>
        <end position="491"/>
    </location>
</feature>
<dbReference type="Gene3D" id="3.40.1190.20">
    <property type="match status" value="1"/>
</dbReference>
<dbReference type="Proteomes" id="UP001150925">
    <property type="component" value="Unassembled WGS sequence"/>
</dbReference>
<evidence type="ECO:0000313" key="9">
    <source>
        <dbReference type="EMBL" id="KAJ1969806.1"/>
    </source>
</evidence>
<comment type="caution">
    <text evidence="9">The sequence shown here is derived from an EMBL/GenBank/DDBJ whole genome shotgun (WGS) entry which is preliminary data.</text>
</comment>
<dbReference type="GO" id="GO:0016798">
    <property type="term" value="F:hydrolase activity, acting on glycosyl bonds"/>
    <property type="evidence" value="ECO:0007669"/>
    <property type="project" value="UniProtKB-KW"/>
</dbReference>
<keyword evidence="5" id="KW-0464">Manganese</keyword>
<gene>
    <name evidence="9" type="ORF">IWQ62_000384</name>
</gene>
<sequence>MLALRHRCAQTGHTWSMASPLRTRFHRYHASVSRLQGCSSPWRNAPFVHIEPEVQQALDQGQPVVALESTIITHGMPFPDNLQTAQTVERIVRDQGSIPATIALLDGCIRVGLSPERLAQLAEIGSQATKTSRRDLAPVLMRGLPGATTVSATMLVAHRVGIPIFVTGGIGGVHRGVATTLDISADLTELGRTPVAVVCSGTKSILDIPKTLEYLETQGVPVVTLGSSARFPAFFTADSGYNSPWWTSDPAECASFIHAQNQLGLATGMVVAVPVPDSEAANGKLIQKAIDQAIHEASELGITGKDVTPFLLHKVNELTQGKSLQANIALIKNNAAVGSTMARQLAELSNLSKNNSGHSTIPFQQATNAAEQSLQPIIIGGCAVDVVSTCTKNQTVADAEGRGKILGTSNPGTIHYSVGGVGYNIARVCQQLGYSPRFVSWVGADAHAQSIRNDLKQRGMDTHFLQTIPEKHTAVYNAIHDADGELVVAVADMDVLAGVDNRYVLDPSLFPTGDRNEAWSSSDVVESIRNTNLTPTVVCMDGNLSLVTLQNILMHSLRNPTLYTIFEPTSRSKARKLVQAWKKVSTVLPTLPTGLTESTIYCDLCAVQMITPDKYELTSLGEELCTLYQDQSEWTLAVKALARALGTSVLHKGVKLEPSFLLDLARVWTFVPTVVLKLGPRGVVVVQRDPVRLPVTTEWTTHWQDVTSSSHQLNGDFPRGSQVQSMRSTAEFGPNRTLLLNVAYLAGHPCPRVVSVAGAGDSMVGTVIAGLIKSYSQTSTETETMDFLTLLRIVNNGQRAAVLSLQSKQPISPEINPLLLE</sequence>
<dbReference type="InterPro" id="IPR007342">
    <property type="entry name" value="PsuG"/>
</dbReference>
<evidence type="ECO:0000256" key="5">
    <source>
        <dbReference type="ARBA" id="ARBA00023211"/>
    </source>
</evidence>
<dbReference type="PANTHER" id="PTHR42909:SF1">
    <property type="entry name" value="CARBOHYDRATE KINASE PFKB DOMAIN-CONTAINING PROTEIN"/>
    <property type="match status" value="1"/>
</dbReference>
<dbReference type="Pfam" id="PF00294">
    <property type="entry name" value="PfkB"/>
    <property type="match status" value="1"/>
</dbReference>
<protein>
    <recommendedName>
        <fullName evidence="8">Carbohydrate kinase PfkB domain-containing protein</fullName>
    </recommendedName>
</protein>
<dbReference type="Pfam" id="PF04227">
    <property type="entry name" value="Indigoidine_A"/>
    <property type="match status" value="1"/>
</dbReference>
<dbReference type="SUPFAM" id="SSF53613">
    <property type="entry name" value="Ribokinase-like"/>
    <property type="match status" value="1"/>
</dbReference>
<keyword evidence="3" id="KW-0418">Kinase</keyword>
<keyword evidence="10" id="KW-1185">Reference proteome</keyword>
<dbReference type="InterPro" id="IPR002173">
    <property type="entry name" value="Carboh/pur_kinase_PfkB_CS"/>
</dbReference>
<dbReference type="GO" id="GO:0046872">
    <property type="term" value="F:metal ion binding"/>
    <property type="evidence" value="ECO:0007669"/>
    <property type="project" value="UniProtKB-KW"/>
</dbReference>
<dbReference type="GO" id="GO:0016301">
    <property type="term" value="F:kinase activity"/>
    <property type="evidence" value="ECO:0007669"/>
    <property type="project" value="UniProtKB-KW"/>
</dbReference>
<keyword evidence="7" id="KW-0326">Glycosidase</keyword>
<evidence type="ECO:0000256" key="3">
    <source>
        <dbReference type="ARBA" id="ARBA00022777"/>
    </source>
</evidence>
<dbReference type="PROSITE" id="PS00583">
    <property type="entry name" value="PFKB_KINASES_1"/>
    <property type="match status" value="1"/>
</dbReference>
<evidence type="ECO:0000259" key="8">
    <source>
        <dbReference type="Pfam" id="PF00294"/>
    </source>
</evidence>
<evidence type="ECO:0000256" key="7">
    <source>
        <dbReference type="ARBA" id="ARBA00023295"/>
    </source>
</evidence>
<evidence type="ECO:0000313" key="10">
    <source>
        <dbReference type="Proteomes" id="UP001150925"/>
    </source>
</evidence>
<evidence type="ECO:0000256" key="2">
    <source>
        <dbReference type="ARBA" id="ARBA00022723"/>
    </source>
</evidence>
<keyword evidence="4" id="KW-0378">Hydrolase</keyword>
<accession>A0A9W8B0A4</accession>
<evidence type="ECO:0000256" key="1">
    <source>
        <dbReference type="ARBA" id="ARBA00022679"/>
    </source>
</evidence>
<dbReference type="EMBL" id="JANBPY010000022">
    <property type="protein sequence ID" value="KAJ1969806.1"/>
    <property type="molecule type" value="Genomic_DNA"/>
</dbReference>
<dbReference type="GO" id="GO:0004730">
    <property type="term" value="F:pseudouridylate synthase activity"/>
    <property type="evidence" value="ECO:0007669"/>
    <property type="project" value="InterPro"/>
</dbReference>
<dbReference type="PANTHER" id="PTHR42909">
    <property type="entry name" value="ZGC:136858"/>
    <property type="match status" value="1"/>
</dbReference>
<dbReference type="SUPFAM" id="SSF110581">
    <property type="entry name" value="Indigoidine synthase A-like"/>
    <property type="match status" value="1"/>
</dbReference>
<dbReference type="OrthoDB" id="198885at2759"/>
<dbReference type="Gene3D" id="3.40.1790.10">
    <property type="entry name" value="Indigoidine synthase domain"/>
    <property type="match status" value="1"/>
</dbReference>
<proteinExistence type="inferred from homology"/>
<dbReference type="InterPro" id="IPR022830">
    <property type="entry name" value="Indigdn_synthA-like"/>
</dbReference>
<reference evidence="9" key="1">
    <citation type="submission" date="2022-07" db="EMBL/GenBank/DDBJ databases">
        <title>Phylogenomic reconstructions and comparative analyses of Kickxellomycotina fungi.</title>
        <authorList>
            <person name="Reynolds N.K."/>
            <person name="Stajich J.E."/>
            <person name="Barry K."/>
            <person name="Grigoriev I.V."/>
            <person name="Crous P."/>
            <person name="Smith M.E."/>
        </authorList>
    </citation>
    <scope>NUCLEOTIDE SEQUENCE</scope>
    <source>
        <strain evidence="9">RSA 1196</strain>
    </source>
</reference>
<keyword evidence="6" id="KW-0456">Lyase</keyword>